<dbReference type="EMBL" id="BMXR01000001">
    <property type="protein sequence ID" value="GGX39540.1"/>
    <property type="molecule type" value="Genomic_DNA"/>
</dbReference>
<comment type="function">
    <text evidence="2 7">Hydrolysis of 6-phosphogluconolactone to 6-phosphogluconate.</text>
</comment>
<dbReference type="GO" id="GO:0005975">
    <property type="term" value="P:carbohydrate metabolic process"/>
    <property type="evidence" value="ECO:0007669"/>
    <property type="project" value="UniProtKB-UniRule"/>
</dbReference>
<evidence type="ECO:0000259" key="8">
    <source>
        <dbReference type="Pfam" id="PF01182"/>
    </source>
</evidence>
<evidence type="ECO:0000313" key="10">
    <source>
        <dbReference type="Proteomes" id="UP000626148"/>
    </source>
</evidence>
<comment type="similarity">
    <text evidence="4 7">Belongs to the glucosamine/galactosamine-6-phosphate isomerase family. 6-phosphogluconolactonase subfamily.</text>
</comment>
<dbReference type="GO" id="GO:0017057">
    <property type="term" value="F:6-phosphogluconolactonase activity"/>
    <property type="evidence" value="ECO:0007669"/>
    <property type="project" value="UniProtKB-UniRule"/>
</dbReference>
<dbReference type="RefSeq" id="WP_189606674.1">
    <property type="nucleotide sequence ID" value="NZ_BMXR01000001.1"/>
</dbReference>
<proteinExistence type="inferred from homology"/>
<dbReference type="GO" id="GO:0006098">
    <property type="term" value="P:pentose-phosphate shunt"/>
    <property type="evidence" value="ECO:0007669"/>
    <property type="project" value="InterPro"/>
</dbReference>
<comment type="pathway">
    <text evidence="3 7">Carbohydrate degradation; pentose phosphate pathway; D-ribulose 5-phosphate from D-glucose 6-phosphate (oxidative stage): step 2/3.</text>
</comment>
<dbReference type="Gene3D" id="3.40.50.1360">
    <property type="match status" value="1"/>
</dbReference>
<evidence type="ECO:0000256" key="3">
    <source>
        <dbReference type="ARBA" id="ARBA00004961"/>
    </source>
</evidence>
<dbReference type="CDD" id="cd01400">
    <property type="entry name" value="6PGL"/>
    <property type="match status" value="1"/>
</dbReference>
<name>A0A918N5K6_9GAMM</name>
<dbReference type="InterPro" id="IPR006148">
    <property type="entry name" value="Glc/Gal-6P_isomerase"/>
</dbReference>
<keyword evidence="7" id="KW-0378">Hydrolase</keyword>
<evidence type="ECO:0000256" key="2">
    <source>
        <dbReference type="ARBA" id="ARBA00002681"/>
    </source>
</evidence>
<dbReference type="InterPro" id="IPR039104">
    <property type="entry name" value="6PGL"/>
</dbReference>
<keyword evidence="10" id="KW-1185">Reference proteome</keyword>
<evidence type="ECO:0000256" key="7">
    <source>
        <dbReference type="RuleBase" id="RU365095"/>
    </source>
</evidence>
<evidence type="ECO:0000313" key="9">
    <source>
        <dbReference type="EMBL" id="GGX39540.1"/>
    </source>
</evidence>
<organism evidence="9 10">
    <name type="scientific">Saccharospirillum salsuginis</name>
    <dbReference type="NCBI Taxonomy" id="418750"/>
    <lineage>
        <taxon>Bacteria</taxon>
        <taxon>Pseudomonadati</taxon>
        <taxon>Pseudomonadota</taxon>
        <taxon>Gammaproteobacteria</taxon>
        <taxon>Oceanospirillales</taxon>
        <taxon>Saccharospirillaceae</taxon>
        <taxon>Saccharospirillum</taxon>
    </lineage>
</organism>
<evidence type="ECO:0000256" key="6">
    <source>
        <dbReference type="ARBA" id="ARBA00020337"/>
    </source>
</evidence>
<evidence type="ECO:0000256" key="4">
    <source>
        <dbReference type="ARBA" id="ARBA00010662"/>
    </source>
</evidence>
<accession>A0A918N5K6</accession>
<dbReference type="AlphaFoldDB" id="A0A918N5K6"/>
<dbReference type="SUPFAM" id="SSF100950">
    <property type="entry name" value="NagB/RpiA/CoA transferase-like"/>
    <property type="match status" value="1"/>
</dbReference>
<feature type="domain" description="Glucosamine/galactosamine-6-phosphate isomerase" evidence="8">
    <location>
        <begin position="8"/>
        <end position="219"/>
    </location>
</feature>
<comment type="catalytic activity">
    <reaction evidence="1 7">
        <text>6-phospho-D-glucono-1,5-lactone + H2O = 6-phospho-D-gluconate + H(+)</text>
        <dbReference type="Rhea" id="RHEA:12556"/>
        <dbReference type="ChEBI" id="CHEBI:15377"/>
        <dbReference type="ChEBI" id="CHEBI:15378"/>
        <dbReference type="ChEBI" id="CHEBI:57955"/>
        <dbReference type="ChEBI" id="CHEBI:58759"/>
        <dbReference type="EC" id="3.1.1.31"/>
    </reaction>
</comment>
<dbReference type="PANTHER" id="PTHR11054:SF0">
    <property type="entry name" value="6-PHOSPHOGLUCONOLACTONASE"/>
    <property type="match status" value="1"/>
</dbReference>
<dbReference type="InterPro" id="IPR037171">
    <property type="entry name" value="NagB/RpiA_transferase-like"/>
</dbReference>
<dbReference type="InterPro" id="IPR005900">
    <property type="entry name" value="6-phosphogluconolactonase_DevB"/>
</dbReference>
<dbReference type="EC" id="3.1.1.31" evidence="5 7"/>
<dbReference type="Proteomes" id="UP000626148">
    <property type="component" value="Unassembled WGS sequence"/>
</dbReference>
<sequence>MERLEFDSRDALTEKLAGEVIARLKKAIEDKGEAGLAVSGGRTPVDLFKALSEADLDWSKVTITLVDERWVAPDHDDSNEKLVRTHLLQNKAAAATFIPHKTAAESPFEAEVEVNKALAALPEEITVTLLGMGEDGHTASFFPGAETLHKALDTKHHADCCAVVPKTAPHPRMTLTLKRILRSQWIVLHLTGDGKKPVLQQALEDGPVEELPVRSVLKQSLTPVSVYWAG</sequence>
<evidence type="ECO:0000256" key="1">
    <source>
        <dbReference type="ARBA" id="ARBA00000832"/>
    </source>
</evidence>
<dbReference type="NCBIfam" id="TIGR01198">
    <property type="entry name" value="pgl"/>
    <property type="match status" value="1"/>
</dbReference>
<dbReference type="Pfam" id="PF01182">
    <property type="entry name" value="Glucosamine_iso"/>
    <property type="match status" value="1"/>
</dbReference>
<gene>
    <name evidence="7 9" type="primary">pgl</name>
    <name evidence="9" type="ORF">GCM10007392_02440</name>
</gene>
<protein>
    <recommendedName>
        <fullName evidence="6 7">6-phosphogluconolactonase</fullName>
        <shortName evidence="7">6PGL</shortName>
        <ecNumber evidence="5 7">3.1.1.31</ecNumber>
    </recommendedName>
</protein>
<reference evidence="9" key="2">
    <citation type="submission" date="2020-09" db="EMBL/GenBank/DDBJ databases">
        <authorList>
            <person name="Sun Q."/>
            <person name="Kim S."/>
        </authorList>
    </citation>
    <scope>NUCLEOTIDE SEQUENCE</scope>
    <source>
        <strain evidence="9">KCTC 22169</strain>
    </source>
</reference>
<evidence type="ECO:0000256" key="5">
    <source>
        <dbReference type="ARBA" id="ARBA00013198"/>
    </source>
</evidence>
<comment type="caution">
    <text evidence="9">The sequence shown here is derived from an EMBL/GenBank/DDBJ whole genome shotgun (WGS) entry which is preliminary data.</text>
</comment>
<dbReference type="PANTHER" id="PTHR11054">
    <property type="entry name" value="6-PHOSPHOGLUCONOLACTONASE"/>
    <property type="match status" value="1"/>
</dbReference>
<reference evidence="9" key="1">
    <citation type="journal article" date="2014" name="Int. J. Syst. Evol. Microbiol.">
        <title>Complete genome sequence of Corynebacterium casei LMG S-19264T (=DSM 44701T), isolated from a smear-ripened cheese.</title>
        <authorList>
            <consortium name="US DOE Joint Genome Institute (JGI-PGF)"/>
            <person name="Walter F."/>
            <person name="Albersmeier A."/>
            <person name="Kalinowski J."/>
            <person name="Ruckert C."/>
        </authorList>
    </citation>
    <scope>NUCLEOTIDE SEQUENCE</scope>
    <source>
        <strain evidence="9">KCTC 22169</strain>
    </source>
</reference>